<protein>
    <submittedName>
        <fullName evidence="1">Uncharacterized protein</fullName>
    </submittedName>
</protein>
<dbReference type="EMBL" id="JACVVK020000568">
    <property type="protein sequence ID" value="KAK7465241.1"/>
    <property type="molecule type" value="Genomic_DNA"/>
</dbReference>
<keyword evidence="2" id="KW-1185">Reference proteome</keyword>
<dbReference type="Proteomes" id="UP001519460">
    <property type="component" value="Unassembled WGS sequence"/>
</dbReference>
<reference evidence="1 2" key="1">
    <citation type="journal article" date="2023" name="Sci. Data">
        <title>Genome assembly of the Korean intertidal mud-creeper Batillaria attramentaria.</title>
        <authorList>
            <person name="Patra A.K."/>
            <person name="Ho P.T."/>
            <person name="Jun S."/>
            <person name="Lee S.J."/>
            <person name="Kim Y."/>
            <person name="Won Y.J."/>
        </authorList>
    </citation>
    <scope>NUCLEOTIDE SEQUENCE [LARGE SCALE GENOMIC DNA]</scope>
    <source>
        <strain evidence="1">Wonlab-2016</strain>
    </source>
</reference>
<sequence length="107" mass="11804">LLAYQLLLKTRHSRARSRALSKARPFCQKASGCEIAFYMAVLKEAFPALVLGTHSNLGSALGSGAVNATFNKQAGWNAGQRTGEKLKTRCRSCPRRECKMVSRRLSF</sequence>
<evidence type="ECO:0000313" key="1">
    <source>
        <dbReference type="EMBL" id="KAK7465241.1"/>
    </source>
</evidence>
<comment type="caution">
    <text evidence="1">The sequence shown here is derived from an EMBL/GenBank/DDBJ whole genome shotgun (WGS) entry which is preliminary data.</text>
</comment>
<evidence type="ECO:0000313" key="2">
    <source>
        <dbReference type="Proteomes" id="UP001519460"/>
    </source>
</evidence>
<organism evidence="1 2">
    <name type="scientific">Batillaria attramentaria</name>
    <dbReference type="NCBI Taxonomy" id="370345"/>
    <lineage>
        <taxon>Eukaryota</taxon>
        <taxon>Metazoa</taxon>
        <taxon>Spiralia</taxon>
        <taxon>Lophotrochozoa</taxon>
        <taxon>Mollusca</taxon>
        <taxon>Gastropoda</taxon>
        <taxon>Caenogastropoda</taxon>
        <taxon>Sorbeoconcha</taxon>
        <taxon>Cerithioidea</taxon>
        <taxon>Batillariidae</taxon>
        <taxon>Batillaria</taxon>
    </lineage>
</organism>
<proteinExistence type="predicted"/>
<gene>
    <name evidence="1" type="ORF">BaRGS_00037578</name>
</gene>
<accession>A0ABD0J8G6</accession>
<feature type="non-terminal residue" evidence="1">
    <location>
        <position position="1"/>
    </location>
</feature>
<name>A0ABD0J8G6_9CAEN</name>
<dbReference type="AlphaFoldDB" id="A0ABD0J8G6"/>